<sequence length="261" mass="30220">MLNQAKSLGKFFKSFESVVLLTIWYKTLQNIDGVSRCVQSESITIEEEVILIQHLLDDLGRIRSLWNCILTEAKLVAGNLGFDTEFKVKRTRRVKKFHEEPSNIAHYLDNTEKNFELQSDDPSLQDDNARQLTKFYSNDVKEDDLVEETCHFDQLKTSSFFNRGNSLNLLNQIYSKGLQPIFPSICILLRIFHTMPISVAEGERSFSKLKIIKNHFRATMGQEQLLNLMMLSIENDLAKSLSFDEVIYNFASKKARKFYLS</sequence>
<dbReference type="Proteomes" id="UP001652625">
    <property type="component" value="Chromosome 09"/>
</dbReference>
<organism evidence="2 3">
    <name type="scientific">Hydra vulgaris</name>
    <name type="common">Hydra</name>
    <name type="synonym">Hydra attenuata</name>
    <dbReference type="NCBI Taxonomy" id="6087"/>
    <lineage>
        <taxon>Eukaryota</taxon>
        <taxon>Metazoa</taxon>
        <taxon>Cnidaria</taxon>
        <taxon>Hydrozoa</taxon>
        <taxon>Hydroidolina</taxon>
        <taxon>Anthoathecata</taxon>
        <taxon>Aplanulata</taxon>
        <taxon>Hydridae</taxon>
        <taxon>Hydra</taxon>
    </lineage>
</organism>
<dbReference type="InterPro" id="IPR008906">
    <property type="entry name" value="HATC_C_dom"/>
</dbReference>
<keyword evidence="2" id="KW-1185">Reference proteome</keyword>
<evidence type="ECO:0000259" key="1">
    <source>
        <dbReference type="Pfam" id="PF05699"/>
    </source>
</evidence>
<dbReference type="GeneID" id="136085192"/>
<dbReference type="Pfam" id="PF05699">
    <property type="entry name" value="Dimer_Tnp_hAT"/>
    <property type="match status" value="1"/>
</dbReference>
<name>A0ABM4CL95_HYDVU</name>
<dbReference type="PANTHER" id="PTHR45749:SF33">
    <property type="entry name" value="ZINC FINGER MYM-TYPE PROTEIN 1"/>
    <property type="match status" value="1"/>
</dbReference>
<reference evidence="3" key="1">
    <citation type="submission" date="2025-08" db="UniProtKB">
        <authorList>
            <consortium name="RefSeq"/>
        </authorList>
    </citation>
    <scope>IDENTIFICATION</scope>
</reference>
<evidence type="ECO:0000313" key="2">
    <source>
        <dbReference type="Proteomes" id="UP001652625"/>
    </source>
</evidence>
<proteinExistence type="predicted"/>
<dbReference type="PANTHER" id="PTHR45749">
    <property type="match status" value="1"/>
</dbReference>
<evidence type="ECO:0000313" key="3">
    <source>
        <dbReference type="RefSeq" id="XP_065662553.1"/>
    </source>
</evidence>
<feature type="domain" description="HAT C-terminal dimerisation" evidence="1">
    <location>
        <begin position="174"/>
        <end position="237"/>
    </location>
</feature>
<protein>
    <submittedName>
        <fullName evidence="3">Uncharacterized protein LOC136085192</fullName>
    </submittedName>
</protein>
<dbReference type="RefSeq" id="XP_065662553.1">
    <property type="nucleotide sequence ID" value="XM_065806481.1"/>
</dbReference>
<accession>A0ABM4CL95</accession>
<gene>
    <name evidence="3" type="primary">LOC136085192</name>
</gene>